<gene>
    <name evidence="9" type="primary">moaCB</name>
    <name evidence="9" type="ORF">ABGB03_13550</name>
</gene>
<dbReference type="RefSeq" id="WP_347923110.1">
    <property type="nucleotide sequence ID" value="NZ_CP157199.1"/>
</dbReference>
<feature type="domain" description="MoaB/Mog" evidence="8">
    <location>
        <begin position="169"/>
        <end position="312"/>
    </location>
</feature>
<reference evidence="9" key="1">
    <citation type="submission" date="2024-05" db="EMBL/GenBank/DDBJ databases">
        <title>Pontimicrobium maritimus sp. nov., isolated form sea water.</title>
        <authorList>
            <person name="Muhammad N."/>
            <person name="Vuong T.Q."/>
            <person name="Han H.L."/>
            <person name="Kim S.-G."/>
        </authorList>
    </citation>
    <scope>NUCLEOTIDE SEQUENCE</scope>
    <source>
        <strain evidence="9">SW4</strain>
    </source>
</reference>
<dbReference type="NCBIfam" id="TIGR00177">
    <property type="entry name" value="molyb_syn"/>
    <property type="match status" value="1"/>
</dbReference>
<accession>A0AAU7BRU6</accession>
<dbReference type="AlphaFoldDB" id="A0AAU7BRU6"/>
<keyword evidence="4" id="KW-0501">Molybdenum cofactor biosynthesis</keyword>
<dbReference type="EMBL" id="CP157199">
    <property type="protein sequence ID" value="XBG60882.1"/>
    <property type="molecule type" value="Genomic_DNA"/>
</dbReference>
<evidence type="ECO:0000256" key="7">
    <source>
        <dbReference type="ARBA" id="ARBA00058212"/>
    </source>
</evidence>
<dbReference type="PANTHER" id="PTHR43764">
    <property type="entry name" value="MOLYBDENUM COFACTOR BIOSYNTHESIS"/>
    <property type="match status" value="1"/>
</dbReference>
<dbReference type="GO" id="GO:0006777">
    <property type="term" value="P:Mo-molybdopterin cofactor biosynthetic process"/>
    <property type="evidence" value="ECO:0007669"/>
    <property type="project" value="UniProtKB-KW"/>
</dbReference>
<evidence type="ECO:0000256" key="1">
    <source>
        <dbReference type="ARBA" id="ARBA00005046"/>
    </source>
</evidence>
<dbReference type="InterPro" id="IPR036425">
    <property type="entry name" value="MoaB/Mog-like_dom_sf"/>
</dbReference>
<dbReference type="NCBIfam" id="TIGR00581">
    <property type="entry name" value="moaC"/>
    <property type="match status" value="1"/>
</dbReference>
<dbReference type="GO" id="GO:0061598">
    <property type="term" value="F:molybdopterin adenylyltransferase activity"/>
    <property type="evidence" value="ECO:0007669"/>
    <property type="project" value="UniProtKB-EC"/>
</dbReference>
<comment type="function">
    <text evidence="7">Catalyzes the adenylation of molybdopterin as part of the biosynthesis of the molybdenum-cofactor.</text>
</comment>
<evidence type="ECO:0000256" key="2">
    <source>
        <dbReference type="ARBA" id="ARBA00012509"/>
    </source>
</evidence>
<comment type="catalytic activity">
    <reaction evidence="5">
        <text>molybdopterin + ATP + H(+) = adenylyl-molybdopterin + diphosphate</text>
        <dbReference type="Rhea" id="RHEA:31331"/>
        <dbReference type="ChEBI" id="CHEBI:15378"/>
        <dbReference type="ChEBI" id="CHEBI:30616"/>
        <dbReference type="ChEBI" id="CHEBI:33019"/>
        <dbReference type="ChEBI" id="CHEBI:58698"/>
        <dbReference type="ChEBI" id="CHEBI:62727"/>
        <dbReference type="EC" id="2.7.7.75"/>
    </reaction>
</comment>
<dbReference type="CDD" id="cd00886">
    <property type="entry name" value="MogA_MoaB"/>
    <property type="match status" value="1"/>
</dbReference>
<organism evidence="9">
    <name type="scientific">Pontimicrobium sp. SW4</name>
    <dbReference type="NCBI Taxonomy" id="3153519"/>
    <lineage>
        <taxon>Bacteria</taxon>
        <taxon>Pseudomonadati</taxon>
        <taxon>Bacteroidota</taxon>
        <taxon>Flavobacteriia</taxon>
        <taxon>Flavobacteriales</taxon>
        <taxon>Flavobacteriaceae</taxon>
        <taxon>Pontimicrobium</taxon>
    </lineage>
</organism>
<dbReference type="Gene3D" id="3.40.980.10">
    <property type="entry name" value="MoaB/Mog-like domain"/>
    <property type="match status" value="1"/>
</dbReference>
<proteinExistence type="predicted"/>
<dbReference type="SUPFAM" id="SSF53218">
    <property type="entry name" value="Molybdenum cofactor biosynthesis proteins"/>
    <property type="match status" value="1"/>
</dbReference>
<dbReference type="InterPro" id="IPR036522">
    <property type="entry name" value="MoaC_sf"/>
</dbReference>
<protein>
    <recommendedName>
        <fullName evidence="3">Molybdopterin adenylyltransferase</fullName>
        <ecNumber evidence="2">2.7.7.75</ecNumber>
    </recommendedName>
</protein>
<dbReference type="Gene3D" id="3.30.70.640">
    <property type="entry name" value="Molybdopterin cofactor biosynthesis C (MoaC) domain"/>
    <property type="match status" value="1"/>
</dbReference>
<dbReference type="InterPro" id="IPR051920">
    <property type="entry name" value="MPT_Adenylyltrnsfr/MoaC-Rel"/>
</dbReference>
<comment type="function">
    <text evidence="6">Catalyzes the conversion of (8S)-3',8-cyclo-7,8-dihydroguanosine 5'-triphosphate to cyclic pyranopterin monophosphate (cPMP).</text>
</comment>
<keyword evidence="9" id="KW-0456">Lyase</keyword>
<sequence>MDLFIRLFESTVQQINKSTMVDITHKSNTLREATAQAIVKVSKEDTIDAINNNTVPKGNVFAMSKAAGLLGVKKTPELLPDCHPLPIEYTAIDYDINGLEITITCTIKTIYKTGVEVEAMHGASIVALNMYDMLKPIDKGVEIHHIKLLKKKGGKSSFKNRFRDQLNAAVIVCSDTISAGQKEDKAGKAIIKKLEESNVAISEYLVIPDEKEVIQEKTKNYVSQGIDIVIFTGGTGLSKRDVTPEALEPLIERTIPGIEEAIRSYGQNRTPYSMLSRSVAGTIEKTLVLALPGSTNGAKESMDAIFPSVLHVFGILKGARHD</sequence>
<dbReference type="PANTHER" id="PTHR43764:SF1">
    <property type="entry name" value="MOLYBDOPTERIN MOLYBDOTRANSFERASE"/>
    <property type="match status" value="1"/>
</dbReference>
<evidence type="ECO:0000256" key="4">
    <source>
        <dbReference type="ARBA" id="ARBA00023150"/>
    </source>
</evidence>
<evidence type="ECO:0000259" key="8">
    <source>
        <dbReference type="SMART" id="SM00852"/>
    </source>
</evidence>
<dbReference type="InterPro" id="IPR002820">
    <property type="entry name" value="Mopterin_CF_biosynth-C_dom"/>
</dbReference>
<dbReference type="InterPro" id="IPR023045">
    <property type="entry name" value="MoaC"/>
</dbReference>
<dbReference type="InterPro" id="IPR008284">
    <property type="entry name" value="MoCF_biosynth_CS"/>
</dbReference>
<dbReference type="GO" id="GO:0016829">
    <property type="term" value="F:lyase activity"/>
    <property type="evidence" value="ECO:0007669"/>
    <property type="project" value="UniProtKB-KW"/>
</dbReference>
<dbReference type="PROSITE" id="PS01078">
    <property type="entry name" value="MOCF_BIOSYNTHESIS_1"/>
    <property type="match status" value="1"/>
</dbReference>
<evidence type="ECO:0000313" key="9">
    <source>
        <dbReference type="EMBL" id="XBG60882.1"/>
    </source>
</evidence>
<dbReference type="NCBIfam" id="NF002947">
    <property type="entry name" value="PRK03604.1"/>
    <property type="match status" value="1"/>
</dbReference>
<comment type="pathway">
    <text evidence="1">Cofactor biosynthesis; molybdopterin biosynthesis.</text>
</comment>
<dbReference type="SUPFAM" id="SSF55040">
    <property type="entry name" value="Molybdenum cofactor biosynthesis protein C, MoaC"/>
    <property type="match status" value="1"/>
</dbReference>
<evidence type="ECO:0000256" key="5">
    <source>
        <dbReference type="ARBA" id="ARBA00051131"/>
    </source>
</evidence>
<dbReference type="Pfam" id="PF01967">
    <property type="entry name" value="MoaC"/>
    <property type="match status" value="1"/>
</dbReference>
<evidence type="ECO:0000256" key="3">
    <source>
        <dbReference type="ARBA" id="ARBA00013491"/>
    </source>
</evidence>
<dbReference type="SMART" id="SM00852">
    <property type="entry name" value="MoCF_biosynth"/>
    <property type="match status" value="1"/>
</dbReference>
<evidence type="ECO:0000256" key="6">
    <source>
        <dbReference type="ARBA" id="ARBA00055087"/>
    </source>
</evidence>
<dbReference type="EC" id="2.7.7.75" evidence="2"/>
<name>A0AAU7BRU6_9FLAO</name>
<dbReference type="PIRSF" id="PIRSF036594">
    <property type="entry name" value="MoaC_MogA"/>
    <property type="match status" value="1"/>
</dbReference>
<dbReference type="InterPro" id="IPR001453">
    <property type="entry name" value="MoaB/Mog_dom"/>
</dbReference>
<dbReference type="InterPro" id="IPR012247">
    <property type="entry name" value="MoaC_MogA"/>
</dbReference>
<dbReference type="Pfam" id="PF00994">
    <property type="entry name" value="MoCF_biosynth"/>
    <property type="match status" value="1"/>
</dbReference>